<dbReference type="Pfam" id="PF01037">
    <property type="entry name" value="AsnC_trans_reg"/>
    <property type="match status" value="1"/>
</dbReference>
<gene>
    <name evidence="5" type="ORF">Ga0061064_1932</name>
</gene>
<dbReference type="InterPro" id="IPR019888">
    <property type="entry name" value="Tscrpt_reg_AsnC-like"/>
</dbReference>
<dbReference type="SMART" id="SM00344">
    <property type="entry name" value="HTH_ASNC"/>
    <property type="match status" value="1"/>
</dbReference>
<dbReference type="AlphaFoldDB" id="A0A0K6HAI8"/>
<dbReference type="Pfam" id="PF13412">
    <property type="entry name" value="HTH_24"/>
    <property type="match status" value="1"/>
</dbReference>
<dbReference type="SUPFAM" id="SSF54909">
    <property type="entry name" value="Dimeric alpha+beta barrel"/>
    <property type="match status" value="1"/>
</dbReference>
<dbReference type="OrthoDB" id="1094536at2"/>
<dbReference type="Proteomes" id="UP000182598">
    <property type="component" value="Unassembled WGS sequence"/>
</dbReference>
<sequence length="148" mass="16489">MIDNLDKAIISTLQDNARVSYAEIAKQHSVSPATIHVRVEKLRQAGIITGTHVHVDPRELGYDVCCFIGINLARAGDYPSALAQLNALPEVVEAHYTTGQYSIFIKVMVRSIDDLQNLLINKIQPIEEIQATETLISLQQPIMRQIQV</sequence>
<proteinExistence type="predicted"/>
<evidence type="ECO:0000256" key="2">
    <source>
        <dbReference type="ARBA" id="ARBA00023125"/>
    </source>
</evidence>
<dbReference type="NCBIfam" id="NF008384">
    <property type="entry name" value="PRK11179.1"/>
    <property type="match status" value="1"/>
</dbReference>
<protein>
    <submittedName>
        <fullName evidence="5">Transcriptional regulator, AsnC family</fullName>
    </submittedName>
</protein>
<dbReference type="PANTHER" id="PTHR30154">
    <property type="entry name" value="LEUCINE-RESPONSIVE REGULATORY PROTEIN"/>
    <property type="match status" value="1"/>
</dbReference>
<keyword evidence="3" id="KW-0804">Transcription</keyword>
<dbReference type="GO" id="GO:0043565">
    <property type="term" value="F:sequence-specific DNA binding"/>
    <property type="evidence" value="ECO:0007669"/>
    <property type="project" value="InterPro"/>
</dbReference>
<evidence type="ECO:0000313" key="6">
    <source>
        <dbReference type="Proteomes" id="UP000182598"/>
    </source>
</evidence>
<dbReference type="PRINTS" id="PR00033">
    <property type="entry name" value="HTHASNC"/>
</dbReference>
<dbReference type="InterPro" id="IPR036390">
    <property type="entry name" value="WH_DNA-bd_sf"/>
</dbReference>
<dbReference type="InterPro" id="IPR019887">
    <property type="entry name" value="Tscrpt_reg_AsnC/Lrp_C"/>
</dbReference>
<dbReference type="PROSITE" id="PS50956">
    <property type="entry name" value="HTH_ASNC_2"/>
    <property type="match status" value="1"/>
</dbReference>
<feature type="domain" description="HTH asnC-type" evidence="4">
    <location>
        <begin position="2"/>
        <end position="63"/>
    </location>
</feature>
<dbReference type="InterPro" id="IPR036388">
    <property type="entry name" value="WH-like_DNA-bd_sf"/>
</dbReference>
<dbReference type="InterPro" id="IPR011008">
    <property type="entry name" value="Dimeric_a/b-barrel"/>
</dbReference>
<evidence type="ECO:0000256" key="3">
    <source>
        <dbReference type="ARBA" id="ARBA00023163"/>
    </source>
</evidence>
<keyword evidence="1" id="KW-0805">Transcription regulation</keyword>
<dbReference type="Gene3D" id="3.30.70.920">
    <property type="match status" value="1"/>
</dbReference>
<evidence type="ECO:0000256" key="1">
    <source>
        <dbReference type="ARBA" id="ARBA00023015"/>
    </source>
</evidence>
<keyword evidence="2" id="KW-0238">DNA-binding</keyword>
<dbReference type="SUPFAM" id="SSF46785">
    <property type="entry name" value="Winged helix' DNA-binding domain"/>
    <property type="match status" value="1"/>
</dbReference>
<reference evidence="6" key="1">
    <citation type="submission" date="2015-08" db="EMBL/GenBank/DDBJ databases">
        <authorList>
            <person name="Varghese N."/>
        </authorList>
    </citation>
    <scope>NUCLEOTIDE SEQUENCE [LARGE SCALE GENOMIC DNA]</scope>
    <source>
        <strain evidence="6">DSM 27808</strain>
    </source>
</reference>
<evidence type="ECO:0000313" key="5">
    <source>
        <dbReference type="EMBL" id="CUA87770.1"/>
    </source>
</evidence>
<dbReference type="GO" id="GO:0005829">
    <property type="term" value="C:cytosol"/>
    <property type="evidence" value="ECO:0007669"/>
    <property type="project" value="TreeGrafter"/>
</dbReference>
<dbReference type="PANTHER" id="PTHR30154:SF34">
    <property type="entry name" value="TRANSCRIPTIONAL REGULATOR AZLB"/>
    <property type="match status" value="1"/>
</dbReference>
<dbReference type="EMBL" id="CYHB01000006">
    <property type="protein sequence ID" value="CUA87770.1"/>
    <property type="molecule type" value="Genomic_DNA"/>
</dbReference>
<dbReference type="GO" id="GO:0043200">
    <property type="term" value="P:response to amino acid"/>
    <property type="evidence" value="ECO:0007669"/>
    <property type="project" value="TreeGrafter"/>
</dbReference>
<dbReference type="InterPro" id="IPR000485">
    <property type="entry name" value="AsnC-type_HTH_dom"/>
</dbReference>
<dbReference type="Gene3D" id="1.10.10.10">
    <property type="entry name" value="Winged helix-like DNA-binding domain superfamily/Winged helix DNA-binding domain"/>
    <property type="match status" value="1"/>
</dbReference>
<evidence type="ECO:0000259" key="4">
    <source>
        <dbReference type="PROSITE" id="PS50956"/>
    </source>
</evidence>
<keyword evidence="6" id="KW-1185">Reference proteome</keyword>
<dbReference type="RefSeq" id="WP_055439576.1">
    <property type="nucleotide sequence ID" value="NZ_CYHB01000006.1"/>
</dbReference>
<name>A0A0K6HAI8_9GAMM</name>
<organism evidence="5 6">
    <name type="scientific">Pseudidiomarina woesei</name>
    <dbReference type="NCBI Taxonomy" id="1381080"/>
    <lineage>
        <taxon>Bacteria</taxon>
        <taxon>Pseudomonadati</taxon>
        <taxon>Pseudomonadota</taxon>
        <taxon>Gammaproteobacteria</taxon>
        <taxon>Alteromonadales</taxon>
        <taxon>Idiomarinaceae</taxon>
        <taxon>Pseudidiomarina</taxon>
    </lineage>
</organism>
<accession>A0A0K6HAI8</accession>